<evidence type="ECO:0000313" key="1">
    <source>
        <dbReference type="EMBL" id="MDP0971959.1"/>
    </source>
</evidence>
<proteinExistence type="predicted"/>
<sequence length="77" mass="8330">LEHATNLSSIYINVNNKITDFTPLESLTKLTFVTLQTRSLTSDNFPNLTSSQGLTNLSFGGTSVDNSVLAKIVNLKA</sequence>
<comment type="caution">
    <text evidence="1">The sequence shown here is derived from an EMBL/GenBank/DDBJ whole genome shotgun (WGS) entry which is preliminary data.</text>
</comment>
<gene>
    <name evidence="1" type="ORF">Q6294_34055</name>
</gene>
<dbReference type="EMBL" id="JAUUIA010001469">
    <property type="protein sequence ID" value="MDP0971959.1"/>
    <property type="molecule type" value="Genomic_DNA"/>
</dbReference>
<dbReference type="AlphaFoldDB" id="A0AAW8AN03"/>
<evidence type="ECO:0000313" key="2">
    <source>
        <dbReference type="Proteomes" id="UP001244490"/>
    </source>
</evidence>
<name>A0AAW8AN03_KLEPN</name>
<feature type="non-terminal residue" evidence="1">
    <location>
        <position position="1"/>
    </location>
</feature>
<dbReference type="Gene3D" id="3.80.10.10">
    <property type="entry name" value="Ribonuclease Inhibitor"/>
    <property type="match status" value="1"/>
</dbReference>
<protein>
    <recommendedName>
        <fullName evidence="3">Leucine-rich repeat domain-containing protein</fullName>
    </recommendedName>
</protein>
<organism evidence="1 2">
    <name type="scientific">Klebsiella pneumoniae</name>
    <dbReference type="NCBI Taxonomy" id="573"/>
    <lineage>
        <taxon>Bacteria</taxon>
        <taxon>Pseudomonadati</taxon>
        <taxon>Pseudomonadota</taxon>
        <taxon>Gammaproteobacteria</taxon>
        <taxon>Enterobacterales</taxon>
        <taxon>Enterobacteriaceae</taxon>
        <taxon>Klebsiella/Raoultella group</taxon>
        <taxon>Klebsiella</taxon>
        <taxon>Klebsiella pneumoniae complex</taxon>
    </lineage>
</organism>
<evidence type="ECO:0008006" key="3">
    <source>
        <dbReference type="Google" id="ProtNLM"/>
    </source>
</evidence>
<dbReference type="Proteomes" id="UP001244490">
    <property type="component" value="Unassembled WGS sequence"/>
</dbReference>
<feature type="non-terminal residue" evidence="1">
    <location>
        <position position="77"/>
    </location>
</feature>
<accession>A0AAW8AN03</accession>
<dbReference type="InterPro" id="IPR032675">
    <property type="entry name" value="LRR_dom_sf"/>
</dbReference>
<reference evidence="1" key="1">
    <citation type="submission" date="2023-07" db="EMBL/GenBank/DDBJ databases">
        <authorList>
            <person name="Peng Z."/>
        </authorList>
    </citation>
    <scope>NUCLEOTIDE SEQUENCE</scope>
    <source>
        <strain evidence="1">KP219</strain>
    </source>
</reference>
<dbReference type="SUPFAM" id="SSF52058">
    <property type="entry name" value="L domain-like"/>
    <property type="match status" value="1"/>
</dbReference>